<accession>M0B4H8</accession>
<comment type="caution">
    <text evidence="3">The sequence shown here is derived from an EMBL/GenBank/DDBJ whole genome shotgun (WGS) entry which is preliminary data.</text>
</comment>
<keyword evidence="2" id="KW-0472">Membrane</keyword>
<keyword evidence="2" id="KW-1133">Transmembrane helix</keyword>
<evidence type="ECO:0000256" key="2">
    <source>
        <dbReference type="SAM" id="Phobius"/>
    </source>
</evidence>
<dbReference type="EMBL" id="AOIP01000020">
    <property type="protein sequence ID" value="ELZ05816.1"/>
    <property type="molecule type" value="Genomic_DNA"/>
</dbReference>
<evidence type="ECO:0000313" key="3">
    <source>
        <dbReference type="EMBL" id="ELZ05816.1"/>
    </source>
</evidence>
<name>M0B4H8_9EURY</name>
<evidence type="ECO:0000256" key="1">
    <source>
        <dbReference type="SAM" id="MobiDB-lite"/>
    </source>
</evidence>
<keyword evidence="4" id="KW-1185">Reference proteome</keyword>
<reference evidence="3 4" key="1">
    <citation type="journal article" date="2014" name="PLoS Genet.">
        <title>Phylogenetically driven sequencing of extremely halophilic archaea reveals strategies for static and dynamic osmo-response.</title>
        <authorList>
            <person name="Becker E.A."/>
            <person name="Seitzer P.M."/>
            <person name="Tritt A."/>
            <person name="Larsen D."/>
            <person name="Krusor M."/>
            <person name="Yao A.I."/>
            <person name="Wu D."/>
            <person name="Madern D."/>
            <person name="Eisen J.A."/>
            <person name="Darling A.E."/>
            <person name="Facciotti M.T."/>
        </authorList>
    </citation>
    <scope>NUCLEOTIDE SEQUENCE [LARGE SCALE GENOMIC DNA]</scope>
    <source>
        <strain evidence="3 4">DSM 13077</strain>
    </source>
</reference>
<feature type="region of interest" description="Disordered" evidence="1">
    <location>
        <begin position="48"/>
        <end position="67"/>
    </location>
</feature>
<dbReference type="PATRIC" id="fig|1227491.4.peg.1994"/>
<evidence type="ECO:0000313" key="4">
    <source>
        <dbReference type="Proteomes" id="UP000011591"/>
    </source>
</evidence>
<protein>
    <submittedName>
        <fullName evidence="3">TRAP transporter 4TM/12TM fusion protein</fullName>
    </submittedName>
</protein>
<sequence>MVPEIPLLILEGVLAVAGINLSLTSSGITLSLRGLGLAMLVGLTNRNRSRGTTTGTADRSAAVAGEV</sequence>
<organism evidence="3 4">
    <name type="scientific">Natrialba aegyptia DSM 13077</name>
    <dbReference type="NCBI Taxonomy" id="1227491"/>
    <lineage>
        <taxon>Archaea</taxon>
        <taxon>Methanobacteriati</taxon>
        <taxon>Methanobacteriota</taxon>
        <taxon>Stenosarchaea group</taxon>
        <taxon>Halobacteria</taxon>
        <taxon>Halobacteriales</taxon>
        <taxon>Natrialbaceae</taxon>
        <taxon>Natrialba</taxon>
    </lineage>
</organism>
<dbReference type="AlphaFoldDB" id="M0B4H8"/>
<keyword evidence="2" id="KW-0812">Transmembrane</keyword>
<feature type="transmembrane region" description="Helical" evidence="2">
    <location>
        <begin position="12"/>
        <end position="41"/>
    </location>
</feature>
<dbReference type="Proteomes" id="UP000011591">
    <property type="component" value="Unassembled WGS sequence"/>
</dbReference>
<proteinExistence type="predicted"/>
<gene>
    <name evidence="3" type="ORF">C480_09660</name>
</gene>